<feature type="non-terminal residue" evidence="2">
    <location>
        <position position="1"/>
    </location>
</feature>
<accession>A0A8B5XJ58</accession>
<proteinExistence type="predicted"/>
<dbReference type="Proteomes" id="UP000318940">
    <property type="component" value="Unassembled WGS sequence"/>
</dbReference>
<dbReference type="Gene3D" id="3.10.20.890">
    <property type="match status" value="1"/>
</dbReference>
<reference evidence="2 3" key="1">
    <citation type="submission" date="2019-07" db="EMBL/GenBank/DDBJ databases">
        <authorList>
            <person name="Mohale T."/>
        </authorList>
    </citation>
    <scope>NUCLEOTIDE SEQUENCE [LARGE SCALE GENOMIC DNA]</scope>
    <source>
        <strain evidence="2 3">NTPn 189</strain>
    </source>
</reference>
<dbReference type="Gene3D" id="2.60.40.4140">
    <property type="match status" value="1"/>
</dbReference>
<feature type="region of interest" description="Disordered" evidence="1">
    <location>
        <begin position="212"/>
        <end position="239"/>
    </location>
</feature>
<evidence type="ECO:0000256" key="1">
    <source>
        <dbReference type="SAM" id="MobiDB-lite"/>
    </source>
</evidence>
<dbReference type="EMBL" id="VMVH01000281">
    <property type="protein sequence ID" value="TVW22429.1"/>
    <property type="molecule type" value="Genomic_DNA"/>
</dbReference>
<protein>
    <submittedName>
        <fullName evidence="2">Uncharacterized protein</fullName>
    </submittedName>
</protein>
<comment type="caution">
    <text evidence="2">The sequence shown here is derived from an EMBL/GenBank/DDBJ whole genome shotgun (WGS) entry which is preliminary data.</text>
</comment>
<sequence length="320" mass="35389">INTVTKQGDQIVVTYKDGSTDSVALTSVLRNNPLPTVKVPYSNQAEKQVYVYTGENTDLTFTANDDTTVKDMYLRGPGDVNWNNTEKFGFTTGKIDNDVVTGYGTVSADNRTATIKMTGETNLNAGQQWTSFVVANDNDNFSSMPADRNFNALDIDPDAKSKPGYIRFVVKDQTSKYDITAPTEKVAVADPDNVTKEDLAKIEGKLKLEYSNNNDDANLADKKGKNVDDKDSKIQSVTKDDQGNLVVTYKDGSTDKRKLSEFVRKNPAPTVELPYSNLAEKQIYVYTGENTDLTFKASDDTEVKDLYLRGPGDVNWNNTT</sequence>
<evidence type="ECO:0000313" key="3">
    <source>
        <dbReference type="Proteomes" id="UP000318940"/>
    </source>
</evidence>
<name>A0A8B5XJ58_STREE</name>
<organism evidence="2 3">
    <name type="scientific">Streptococcus pneumoniae</name>
    <dbReference type="NCBI Taxonomy" id="1313"/>
    <lineage>
        <taxon>Bacteria</taxon>
        <taxon>Bacillati</taxon>
        <taxon>Bacillota</taxon>
        <taxon>Bacilli</taxon>
        <taxon>Lactobacillales</taxon>
        <taxon>Streptococcaceae</taxon>
        <taxon>Streptococcus</taxon>
    </lineage>
</organism>
<gene>
    <name evidence="2" type="ORF">AZK02_12225</name>
</gene>
<dbReference type="AlphaFoldDB" id="A0A8B5XJ58"/>
<evidence type="ECO:0000313" key="2">
    <source>
        <dbReference type="EMBL" id="TVW22429.1"/>
    </source>
</evidence>
<feature type="non-terminal residue" evidence="2">
    <location>
        <position position="320"/>
    </location>
</feature>
<feature type="compositionally biased region" description="Basic and acidic residues" evidence="1">
    <location>
        <begin position="219"/>
        <end position="239"/>
    </location>
</feature>